<keyword evidence="5 6" id="KW-0472">Membrane</keyword>
<reference evidence="9" key="1">
    <citation type="journal article" date="2019" name="Int. J. Syst. Evol. Microbiol.">
        <title>The Global Catalogue of Microorganisms (GCM) 10K type strain sequencing project: providing services to taxonomists for standard genome sequencing and annotation.</title>
        <authorList>
            <consortium name="The Broad Institute Genomics Platform"/>
            <consortium name="The Broad Institute Genome Sequencing Center for Infectious Disease"/>
            <person name="Wu L."/>
            <person name="Ma J."/>
        </authorList>
    </citation>
    <scope>NUCLEOTIDE SEQUENCE [LARGE SCALE GENOMIC DNA]</scope>
    <source>
        <strain evidence="9">NCAIM B.02333</strain>
    </source>
</reference>
<accession>A0ABV7WIA6</accession>
<keyword evidence="4 6" id="KW-1133">Transmembrane helix</keyword>
<evidence type="ECO:0000256" key="4">
    <source>
        <dbReference type="ARBA" id="ARBA00022989"/>
    </source>
</evidence>
<dbReference type="EMBL" id="JBHRWW010000007">
    <property type="protein sequence ID" value="MFC3689119.1"/>
    <property type="molecule type" value="Genomic_DNA"/>
</dbReference>
<dbReference type="PANTHER" id="PTHR38459:SF1">
    <property type="entry name" value="PROPHAGE BACTOPRENOL-LINKED GLUCOSE TRANSLOCASE HOMOLOG"/>
    <property type="match status" value="1"/>
</dbReference>
<dbReference type="InterPro" id="IPR007267">
    <property type="entry name" value="GtrA_DPMS_TM"/>
</dbReference>
<feature type="domain" description="GtrA/DPMS transmembrane" evidence="7">
    <location>
        <begin position="24"/>
        <end position="138"/>
    </location>
</feature>
<comment type="similarity">
    <text evidence="2">Belongs to the GtrA family.</text>
</comment>
<keyword evidence="3 6" id="KW-0812">Transmembrane</keyword>
<dbReference type="Proteomes" id="UP001595685">
    <property type="component" value="Unassembled WGS sequence"/>
</dbReference>
<name>A0ABV7WIA6_9MICO</name>
<organism evidence="8 9">
    <name type="scientific">Aquipuribacter hungaricus</name>
    <dbReference type="NCBI Taxonomy" id="545624"/>
    <lineage>
        <taxon>Bacteria</taxon>
        <taxon>Bacillati</taxon>
        <taxon>Actinomycetota</taxon>
        <taxon>Actinomycetes</taxon>
        <taxon>Micrococcales</taxon>
        <taxon>Intrasporangiaceae</taxon>
        <taxon>Aquipuribacter</taxon>
    </lineage>
</organism>
<gene>
    <name evidence="8" type="ORF">ACFOLH_12270</name>
</gene>
<feature type="transmembrane region" description="Helical" evidence="6">
    <location>
        <begin position="25"/>
        <end position="43"/>
    </location>
</feature>
<keyword evidence="9" id="KW-1185">Reference proteome</keyword>
<evidence type="ECO:0000256" key="3">
    <source>
        <dbReference type="ARBA" id="ARBA00022692"/>
    </source>
</evidence>
<evidence type="ECO:0000313" key="9">
    <source>
        <dbReference type="Proteomes" id="UP001595685"/>
    </source>
</evidence>
<feature type="transmembrane region" description="Helical" evidence="6">
    <location>
        <begin position="49"/>
        <end position="69"/>
    </location>
</feature>
<protein>
    <submittedName>
        <fullName evidence="8">GtrA family protein</fullName>
    </submittedName>
</protein>
<evidence type="ECO:0000256" key="6">
    <source>
        <dbReference type="SAM" id="Phobius"/>
    </source>
</evidence>
<sequence length="154" mass="16809">MSPVAGQEPRGSWPARVYRHSLTRFLFFSAVGLTFDLTVLALMDALTPLPYQASVTIAFVLTYALNFCLNRWFAFDAAHGHAGGQLGRFLPQVAADYVLVVFGVTLLVELGLPLLPARVLSAATNAVLNYCAYRWWTFRDAGTAGLPADEQVDA</sequence>
<dbReference type="InterPro" id="IPR051401">
    <property type="entry name" value="GtrA_CellWall_Glycosyl"/>
</dbReference>
<dbReference type="Pfam" id="PF04138">
    <property type="entry name" value="GtrA_DPMS_TM"/>
    <property type="match status" value="1"/>
</dbReference>
<evidence type="ECO:0000256" key="2">
    <source>
        <dbReference type="ARBA" id="ARBA00009399"/>
    </source>
</evidence>
<evidence type="ECO:0000256" key="5">
    <source>
        <dbReference type="ARBA" id="ARBA00023136"/>
    </source>
</evidence>
<evidence type="ECO:0000259" key="7">
    <source>
        <dbReference type="Pfam" id="PF04138"/>
    </source>
</evidence>
<proteinExistence type="inferred from homology"/>
<dbReference type="PANTHER" id="PTHR38459">
    <property type="entry name" value="PROPHAGE BACTOPRENOL-LINKED GLUCOSE TRANSLOCASE HOMOLOG"/>
    <property type="match status" value="1"/>
</dbReference>
<dbReference type="RefSeq" id="WP_340295122.1">
    <property type="nucleotide sequence ID" value="NZ_JBBEOI010000208.1"/>
</dbReference>
<comment type="caution">
    <text evidence="8">The sequence shown here is derived from an EMBL/GenBank/DDBJ whole genome shotgun (WGS) entry which is preliminary data.</text>
</comment>
<evidence type="ECO:0000313" key="8">
    <source>
        <dbReference type="EMBL" id="MFC3689119.1"/>
    </source>
</evidence>
<comment type="subcellular location">
    <subcellularLocation>
        <location evidence="1">Membrane</location>
        <topology evidence="1">Multi-pass membrane protein</topology>
    </subcellularLocation>
</comment>
<evidence type="ECO:0000256" key="1">
    <source>
        <dbReference type="ARBA" id="ARBA00004141"/>
    </source>
</evidence>